<dbReference type="InterPro" id="IPR036163">
    <property type="entry name" value="HMA_dom_sf"/>
</dbReference>
<dbReference type="InterPro" id="IPR017969">
    <property type="entry name" value="Heavy-metal-associated_CS"/>
</dbReference>
<proteinExistence type="predicted"/>
<feature type="transmembrane region" description="Helical" evidence="2">
    <location>
        <begin position="45"/>
        <end position="63"/>
    </location>
</feature>
<dbReference type="PROSITE" id="PS01047">
    <property type="entry name" value="HMA_1"/>
    <property type="match status" value="1"/>
</dbReference>
<name>A0AAD7V4C0_9FUNG</name>
<evidence type="ECO:0000256" key="2">
    <source>
        <dbReference type="SAM" id="Phobius"/>
    </source>
</evidence>
<feature type="domain" description="HMA" evidence="3">
    <location>
        <begin position="108"/>
        <end position="175"/>
    </location>
</feature>
<keyword evidence="2" id="KW-1133">Transmembrane helix</keyword>
<dbReference type="CDD" id="cd00371">
    <property type="entry name" value="HMA"/>
    <property type="match status" value="1"/>
</dbReference>
<feature type="transmembrane region" description="Helical" evidence="2">
    <location>
        <begin position="12"/>
        <end position="33"/>
    </location>
</feature>
<evidence type="ECO:0000313" key="4">
    <source>
        <dbReference type="EMBL" id="KAJ8658393.1"/>
    </source>
</evidence>
<dbReference type="SUPFAM" id="SSF55008">
    <property type="entry name" value="HMA, heavy metal-associated domain"/>
    <property type="match status" value="1"/>
</dbReference>
<dbReference type="PROSITE" id="PS50846">
    <property type="entry name" value="HMA_2"/>
    <property type="match status" value="1"/>
</dbReference>
<comment type="caution">
    <text evidence="4">The sequence shown here is derived from an EMBL/GenBank/DDBJ whole genome shotgun (WGS) entry which is preliminary data.</text>
</comment>
<accession>A0AAD7V4C0</accession>
<keyword evidence="5" id="KW-1185">Reference proteome</keyword>
<dbReference type="EMBL" id="JARTCD010000024">
    <property type="protein sequence ID" value="KAJ8658393.1"/>
    <property type="molecule type" value="Genomic_DNA"/>
</dbReference>
<organism evidence="4 5">
    <name type="scientific">Lichtheimia ornata</name>
    <dbReference type="NCBI Taxonomy" id="688661"/>
    <lineage>
        <taxon>Eukaryota</taxon>
        <taxon>Fungi</taxon>
        <taxon>Fungi incertae sedis</taxon>
        <taxon>Mucoromycota</taxon>
        <taxon>Mucoromycotina</taxon>
        <taxon>Mucoromycetes</taxon>
        <taxon>Mucorales</taxon>
        <taxon>Lichtheimiaceae</taxon>
        <taxon>Lichtheimia</taxon>
    </lineage>
</organism>
<dbReference type="InterPro" id="IPR006121">
    <property type="entry name" value="HMA_dom"/>
</dbReference>
<reference evidence="4 5" key="1">
    <citation type="submission" date="2023-03" db="EMBL/GenBank/DDBJ databases">
        <title>Genome sequence of Lichtheimia ornata CBS 291.66.</title>
        <authorList>
            <person name="Mohabir J.T."/>
            <person name="Shea T.P."/>
            <person name="Kurbessoian T."/>
            <person name="Berby B."/>
            <person name="Fontaine J."/>
            <person name="Livny J."/>
            <person name="Gnirke A."/>
            <person name="Stajich J.E."/>
            <person name="Cuomo C.A."/>
        </authorList>
    </citation>
    <scope>NUCLEOTIDE SEQUENCE [LARGE SCALE GENOMIC DNA]</scope>
    <source>
        <strain evidence="4">CBS 291.66</strain>
    </source>
</reference>
<keyword evidence="2" id="KW-0472">Membrane</keyword>
<gene>
    <name evidence="4" type="ORF">O0I10_005745</name>
</gene>
<evidence type="ECO:0000313" key="5">
    <source>
        <dbReference type="Proteomes" id="UP001234581"/>
    </source>
</evidence>
<protein>
    <recommendedName>
        <fullName evidence="3">HMA domain-containing protein</fullName>
    </recommendedName>
</protein>
<evidence type="ECO:0000259" key="3">
    <source>
        <dbReference type="PROSITE" id="PS50846"/>
    </source>
</evidence>
<dbReference type="Pfam" id="PF00403">
    <property type="entry name" value="HMA"/>
    <property type="match status" value="1"/>
</dbReference>
<dbReference type="GO" id="GO:0046872">
    <property type="term" value="F:metal ion binding"/>
    <property type="evidence" value="ECO:0007669"/>
    <property type="project" value="UniProtKB-KW"/>
</dbReference>
<sequence>MPTISKIGNQLLTITTALLSSSCCLIQLVLNLFSMSCAGFAVFTPYRPLLTGLTMLLLTTNVVRNGWRRTWKQTAISLLIMISPEVVQWINIHPHIHGIADDHVATTSSVVLQLDGLACIACANRIKNALSNIDCVQSASVFFDNSSAVIQYQNGCIPTVTKATETFINMIKGLDAKYDAWVVQQW</sequence>
<dbReference type="GeneID" id="83213157"/>
<keyword evidence="2" id="KW-0812">Transmembrane</keyword>
<dbReference type="PROSITE" id="PS51257">
    <property type="entry name" value="PROKAR_LIPOPROTEIN"/>
    <property type="match status" value="1"/>
</dbReference>
<dbReference type="Proteomes" id="UP001234581">
    <property type="component" value="Unassembled WGS sequence"/>
</dbReference>
<dbReference type="AlphaFoldDB" id="A0AAD7V4C0"/>
<dbReference type="Gene3D" id="3.30.70.100">
    <property type="match status" value="1"/>
</dbReference>
<keyword evidence="1" id="KW-0479">Metal-binding</keyword>
<dbReference type="RefSeq" id="XP_058343306.1">
    <property type="nucleotide sequence ID" value="XM_058485783.1"/>
</dbReference>
<evidence type="ECO:0000256" key="1">
    <source>
        <dbReference type="ARBA" id="ARBA00022723"/>
    </source>
</evidence>